<evidence type="ECO:0000313" key="14">
    <source>
        <dbReference type="Proteomes" id="UP001595987"/>
    </source>
</evidence>
<evidence type="ECO:0000256" key="8">
    <source>
        <dbReference type="ARBA" id="ARBA00022842"/>
    </source>
</evidence>
<dbReference type="SFLD" id="SFLDG01137">
    <property type="entry name" value="C1.6.1:_Phosphoserine_Phosphat"/>
    <property type="match status" value="1"/>
</dbReference>
<dbReference type="EMBL" id="JBHSGD010000001">
    <property type="protein sequence ID" value="MFC4651563.1"/>
    <property type="molecule type" value="Genomic_DNA"/>
</dbReference>
<dbReference type="InterPro" id="IPR023214">
    <property type="entry name" value="HAD_sf"/>
</dbReference>
<evidence type="ECO:0000256" key="5">
    <source>
        <dbReference type="ARBA" id="ARBA00022605"/>
    </source>
</evidence>
<evidence type="ECO:0000256" key="6">
    <source>
        <dbReference type="ARBA" id="ARBA00022723"/>
    </source>
</evidence>
<dbReference type="SFLD" id="SFLDS00003">
    <property type="entry name" value="Haloacid_Dehalogenase"/>
    <property type="match status" value="1"/>
</dbReference>
<evidence type="ECO:0000256" key="10">
    <source>
        <dbReference type="ARBA" id="ARBA00031693"/>
    </source>
</evidence>
<keyword evidence="9" id="KW-0718">Serine biosynthesis</keyword>
<organism evidence="13 14">
    <name type="scientific">Lactococcus nasutitermitis</name>
    <dbReference type="NCBI Taxonomy" id="1652957"/>
    <lineage>
        <taxon>Bacteria</taxon>
        <taxon>Bacillati</taxon>
        <taxon>Bacillota</taxon>
        <taxon>Bacilli</taxon>
        <taxon>Lactobacillales</taxon>
        <taxon>Streptococcaceae</taxon>
        <taxon>Lactococcus</taxon>
    </lineage>
</organism>
<evidence type="ECO:0000256" key="12">
    <source>
        <dbReference type="ARBA" id="ARBA00048523"/>
    </source>
</evidence>
<sequence>MTEKVKKLLVMDVDSTLIEEEVIDLLGDEAGVGEKIAQVTAAAMRGEIDFKEALAERVALLAGLPESIFARVYAHIHLTKGARELIDEAHKRGWKVGVVSGGFHEIVDIIAHDVELDYVLANRLALENGKLTGKTRGQIIDKTVKLETIKKWAAENELDLSNVIALGDGANDIPMIQAAGIGIAFCAKPMVQAAAPHVLNKRDLLKVLEIVDKQ</sequence>
<evidence type="ECO:0000256" key="11">
    <source>
        <dbReference type="ARBA" id="ARBA00048138"/>
    </source>
</evidence>
<dbReference type="EC" id="3.1.3.3" evidence="4"/>
<dbReference type="NCBIfam" id="TIGR01488">
    <property type="entry name" value="HAD-SF-IB"/>
    <property type="match status" value="1"/>
</dbReference>
<evidence type="ECO:0000256" key="3">
    <source>
        <dbReference type="ARBA" id="ARBA00009184"/>
    </source>
</evidence>
<dbReference type="NCBIfam" id="TIGR00338">
    <property type="entry name" value="serB"/>
    <property type="match status" value="1"/>
</dbReference>
<evidence type="ECO:0000256" key="2">
    <source>
        <dbReference type="ARBA" id="ARBA00005135"/>
    </source>
</evidence>
<evidence type="ECO:0000313" key="13">
    <source>
        <dbReference type="EMBL" id="MFC4651563.1"/>
    </source>
</evidence>
<dbReference type="RefSeq" id="WP_213534189.1">
    <property type="nucleotide sequence ID" value="NZ_BOVQ01000003.1"/>
</dbReference>
<dbReference type="Gene3D" id="3.40.50.1000">
    <property type="entry name" value="HAD superfamily/HAD-like"/>
    <property type="match status" value="1"/>
</dbReference>
<dbReference type="InterPro" id="IPR050582">
    <property type="entry name" value="HAD-like_SerB"/>
</dbReference>
<dbReference type="InterPro" id="IPR004469">
    <property type="entry name" value="PSP"/>
</dbReference>
<comment type="cofactor">
    <cofactor evidence="1">
        <name>Mg(2+)</name>
        <dbReference type="ChEBI" id="CHEBI:18420"/>
    </cofactor>
</comment>
<evidence type="ECO:0000256" key="9">
    <source>
        <dbReference type="ARBA" id="ARBA00023299"/>
    </source>
</evidence>
<dbReference type="GO" id="GO:0016787">
    <property type="term" value="F:hydrolase activity"/>
    <property type="evidence" value="ECO:0007669"/>
    <property type="project" value="UniProtKB-KW"/>
</dbReference>
<dbReference type="PANTHER" id="PTHR43344">
    <property type="entry name" value="PHOSPHOSERINE PHOSPHATASE"/>
    <property type="match status" value="1"/>
</dbReference>
<keyword evidence="7 13" id="KW-0378">Hydrolase</keyword>
<evidence type="ECO:0000256" key="7">
    <source>
        <dbReference type="ARBA" id="ARBA00022801"/>
    </source>
</evidence>
<protein>
    <recommendedName>
        <fullName evidence="4">phosphoserine phosphatase</fullName>
        <ecNumber evidence="4">3.1.3.3</ecNumber>
    </recommendedName>
    <alternativeName>
        <fullName evidence="10">O-phosphoserine phosphohydrolase</fullName>
    </alternativeName>
</protein>
<proteinExistence type="inferred from homology"/>
<comment type="catalytic activity">
    <reaction evidence="12">
        <text>O-phospho-D-serine + H2O = D-serine + phosphate</text>
        <dbReference type="Rhea" id="RHEA:24873"/>
        <dbReference type="ChEBI" id="CHEBI:15377"/>
        <dbReference type="ChEBI" id="CHEBI:35247"/>
        <dbReference type="ChEBI" id="CHEBI:43474"/>
        <dbReference type="ChEBI" id="CHEBI:58680"/>
        <dbReference type="EC" id="3.1.3.3"/>
    </reaction>
</comment>
<dbReference type="SFLD" id="SFLDF00029">
    <property type="entry name" value="phosphoserine_phosphatase"/>
    <property type="match status" value="1"/>
</dbReference>
<accession>A0ABV9JC54</accession>
<keyword evidence="14" id="KW-1185">Reference proteome</keyword>
<evidence type="ECO:0000256" key="4">
    <source>
        <dbReference type="ARBA" id="ARBA00012640"/>
    </source>
</evidence>
<comment type="catalytic activity">
    <reaction evidence="11">
        <text>O-phospho-L-serine + H2O = L-serine + phosphate</text>
        <dbReference type="Rhea" id="RHEA:21208"/>
        <dbReference type="ChEBI" id="CHEBI:15377"/>
        <dbReference type="ChEBI" id="CHEBI:33384"/>
        <dbReference type="ChEBI" id="CHEBI:43474"/>
        <dbReference type="ChEBI" id="CHEBI:57524"/>
        <dbReference type="EC" id="3.1.3.3"/>
    </reaction>
</comment>
<dbReference type="Proteomes" id="UP001595987">
    <property type="component" value="Unassembled WGS sequence"/>
</dbReference>
<dbReference type="CDD" id="cd07500">
    <property type="entry name" value="HAD_PSP"/>
    <property type="match status" value="1"/>
</dbReference>
<keyword evidence="8" id="KW-0460">Magnesium</keyword>
<dbReference type="Pfam" id="PF12710">
    <property type="entry name" value="HAD"/>
    <property type="match status" value="1"/>
</dbReference>
<dbReference type="PANTHER" id="PTHR43344:SF2">
    <property type="entry name" value="PHOSPHOSERINE PHOSPHATASE"/>
    <property type="match status" value="1"/>
</dbReference>
<comment type="similarity">
    <text evidence="3">Belongs to the HAD-like hydrolase superfamily. SerB family.</text>
</comment>
<keyword evidence="6" id="KW-0479">Metal-binding</keyword>
<gene>
    <name evidence="13" type="primary">serB</name>
    <name evidence="13" type="ORF">ACFO26_01395</name>
</gene>
<evidence type="ECO:0000256" key="1">
    <source>
        <dbReference type="ARBA" id="ARBA00001946"/>
    </source>
</evidence>
<dbReference type="SFLD" id="SFLDG01136">
    <property type="entry name" value="C1.6:_Phosphoserine_Phosphatas"/>
    <property type="match status" value="1"/>
</dbReference>
<name>A0ABV9JC54_9LACT</name>
<reference evidence="14" key="1">
    <citation type="journal article" date="2019" name="Int. J. Syst. Evol. Microbiol.">
        <title>The Global Catalogue of Microorganisms (GCM) 10K type strain sequencing project: providing services to taxonomists for standard genome sequencing and annotation.</title>
        <authorList>
            <consortium name="The Broad Institute Genomics Platform"/>
            <consortium name="The Broad Institute Genome Sequencing Center for Infectious Disease"/>
            <person name="Wu L."/>
            <person name="Ma J."/>
        </authorList>
    </citation>
    <scope>NUCLEOTIDE SEQUENCE [LARGE SCALE GENOMIC DNA]</scope>
    <source>
        <strain evidence="14">CCUG 63287</strain>
    </source>
</reference>
<comment type="caution">
    <text evidence="13">The sequence shown here is derived from an EMBL/GenBank/DDBJ whole genome shotgun (WGS) entry which is preliminary data.</text>
</comment>
<dbReference type="SUPFAM" id="SSF56784">
    <property type="entry name" value="HAD-like"/>
    <property type="match status" value="1"/>
</dbReference>
<keyword evidence="5" id="KW-0028">Amino-acid biosynthesis</keyword>
<dbReference type="InterPro" id="IPR036412">
    <property type="entry name" value="HAD-like_sf"/>
</dbReference>
<comment type="pathway">
    <text evidence="2">Amino-acid biosynthesis; L-serine biosynthesis; L-serine from 3-phospho-D-glycerate: step 3/3.</text>
</comment>